<name>A0ABD7TPW0_9PSED</name>
<dbReference type="PANTHER" id="PTHR23309:SF49">
    <property type="entry name" value="PEROXISOMAL BIFUNCTIONAL ENZYME"/>
    <property type="match status" value="1"/>
</dbReference>
<evidence type="ECO:0000313" key="6">
    <source>
        <dbReference type="Proteomes" id="UP001056907"/>
    </source>
</evidence>
<reference evidence="5" key="1">
    <citation type="journal article" date="2022" name="Front. Plant Sci.">
        <title>Agronomic efficiency and genome mining analysis of the wheat-biostimulant rhizospheric bacterium Pseudomonas pergaminensis sp. nov. strain 1008T.</title>
        <authorList>
            <person name="Diaz M."/>
            <person name="Bach T."/>
            <person name="Gonzalez Anta G."/>
            <person name="Agaras B."/>
            <person name="Wibberg D."/>
            <person name="Noguera F."/>
            <person name="Canciani W."/>
            <person name="Valverde C."/>
        </authorList>
    </citation>
    <scope>NUCLEOTIDE SEQUENCE</scope>
    <source>
        <strain evidence="5">1008</strain>
    </source>
</reference>
<dbReference type="Pfam" id="PF00378">
    <property type="entry name" value="ECH_1"/>
    <property type="match status" value="1"/>
</dbReference>
<keyword evidence="3" id="KW-0456">Lyase</keyword>
<dbReference type="RefSeq" id="WP_034105546.1">
    <property type="nucleotide sequence ID" value="NZ_CP078013.2"/>
</dbReference>
<evidence type="ECO:0000256" key="2">
    <source>
        <dbReference type="ARBA" id="ARBA00023235"/>
    </source>
</evidence>
<gene>
    <name evidence="5" type="ORF">KUA23_14410</name>
</gene>
<evidence type="ECO:0000256" key="4">
    <source>
        <dbReference type="ARBA" id="ARBA00023268"/>
    </source>
</evidence>
<dbReference type="Proteomes" id="UP001056907">
    <property type="component" value="Chromosome"/>
</dbReference>
<dbReference type="GO" id="GO:0016853">
    <property type="term" value="F:isomerase activity"/>
    <property type="evidence" value="ECO:0007669"/>
    <property type="project" value="UniProtKB-KW"/>
</dbReference>
<dbReference type="SUPFAM" id="SSF52096">
    <property type="entry name" value="ClpP/crotonase"/>
    <property type="match status" value="1"/>
</dbReference>
<keyword evidence="4" id="KW-0511">Multifunctional enzyme</keyword>
<keyword evidence="2" id="KW-0413">Isomerase</keyword>
<dbReference type="CDD" id="cd06558">
    <property type="entry name" value="crotonase-like"/>
    <property type="match status" value="1"/>
</dbReference>
<dbReference type="InterPro" id="IPR029045">
    <property type="entry name" value="ClpP/crotonase-like_dom_sf"/>
</dbReference>
<dbReference type="GO" id="GO:0016491">
    <property type="term" value="F:oxidoreductase activity"/>
    <property type="evidence" value="ECO:0007669"/>
    <property type="project" value="UniProtKB-KW"/>
</dbReference>
<dbReference type="PANTHER" id="PTHR23309">
    <property type="entry name" value="3-HYDROXYACYL-COA DEHYROGENASE"/>
    <property type="match status" value="1"/>
</dbReference>
<evidence type="ECO:0000313" key="5">
    <source>
        <dbReference type="EMBL" id="USW03799.1"/>
    </source>
</evidence>
<proteinExistence type="predicted"/>
<dbReference type="AlphaFoldDB" id="A0ABD7TPW0"/>
<sequence length="584" mass="63581">MSLVSYERRGAVAILQLNNPPFNAFSETLLEDFSRVLERYSQDPHALIAIVCGQGDDFSIGALRNELGVVYNSDAARPLVEAVEASRKPLVAVMHGRVFGAALELVLACQWRLATADALIGAPEIHVSLPPGAGATQRLPRLIGVAPALDLLMSGNPINADRALELGLVDGLLNRNWQERPQDILSWTAAHPNPVPCRDRNSLHAHTPVDYLKDFKALQAPDFFAYKGKAAILQLLEAALDGDFDSGYALEADLYLDAEQSGQSMALMAADDNDDAAAWGPLQQPDAKPVELNRITFTGESLPPGCRLDGPGPQRLWVHQNAKSDDFLDNVSASDVWLDLSTDSQLCRLKKYAELAGQMREGGVIVYGVCDGQSVDLDALPEQIEGHPIIAAFSYGEGPQSLLQFVKRETNTLDSVRMAVKGASTMGYACLHSTGKTPLGRALINLWTADLESLWAGGVSHDDTVRVLNNFGLPLPPDEQLARSSIKGVSTVPILDDESLLQAVLASMANQGCRLLDERLAMHPDDIDMIFTRGYGYPPYQFGPMAHWSPSVVQLHDSLLEFAERFGPTWEPASMLKRMAAEQR</sequence>
<dbReference type="EMBL" id="CP078013">
    <property type="protein sequence ID" value="USW03799.1"/>
    <property type="molecule type" value="Genomic_DNA"/>
</dbReference>
<evidence type="ECO:0000256" key="1">
    <source>
        <dbReference type="ARBA" id="ARBA00023002"/>
    </source>
</evidence>
<dbReference type="InterPro" id="IPR013328">
    <property type="entry name" value="6PGD_dom2"/>
</dbReference>
<dbReference type="InterPro" id="IPR001753">
    <property type="entry name" value="Enoyl-CoA_hydra/iso"/>
</dbReference>
<accession>A0ABD7TPW0</accession>
<dbReference type="Gene3D" id="1.10.1040.10">
    <property type="entry name" value="N-(1-d-carboxylethyl)-l-norvaline Dehydrogenase, domain 2"/>
    <property type="match status" value="1"/>
</dbReference>
<dbReference type="GO" id="GO:0016829">
    <property type="term" value="F:lyase activity"/>
    <property type="evidence" value="ECO:0007669"/>
    <property type="project" value="UniProtKB-KW"/>
</dbReference>
<reference evidence="5" key="2">
    <citation type="submission" date="2024-04" db="EMBL/GenBank/DDBJ databases">
        <authorList>
            <person name="Diaz M."/>
            <person name="Bach T."/>
            <person name="Gonzalez Anta G."/>
            <person name="Agaras B."/>
            <person name="Wibberg D."/>
            <person name="Noguera F."/>
            <person name="Canciani W."/>
            <person name="Ybarra T."/>
            <person name="Nunez M.L."/>
            <person name="Valverde C."/>
        </authorList>
    </citation>
    <scope>NUCLEOTIDE SEQUENCE</scope>
    <source>
        <strain evidence="5">1008</strain>
    </source>
</reference>
<dbReference type="SUPFAM" id="SSF48179">
    <property type="entry name" value="6-phosphogluconate dehydrogenase C-terminal domain-like"/>
    <property type="match status" value="1"/>
</dbReference>
<dbReference type="InterPro" id="IPR008927">
    <property type="entry name" value="6-PGluconate_DH-like_C_sf"/>
</dbReference>
<organism evidence="5 6">
    <name type="scientific">Pseudomonas pergaminensis</name>
    <dbReference type="NCBI Taxonomy" id="2853159"/>
    <lineage>
        <taxon>Bacteria</taxon>
        <taxon>Pseudomonadati</taxon>
        <taxon>Pseudomonadota</taxon>
        <taxon>Gammaproteobacteria</taxon>
        <taxon>Pseudomonadales</taxon>
        <taxon>Pseudomonadaceae</taxon>
        <taxon>Pseudomonas</taxon>
    </lineage>
</organism>
<dbReference type="Gene3D" id="3.90.226.10">
    <property type="entry name" value="2-enoyl-CoA Hydratase, Chain A, domain 1"/>
    <property type="match status" value="1"/>
</dbReference>
<dbReference type="KEGG" id="ppeg:KUA23_14410"/>
<protein>
    <submittedName>
        <fullName evidence="5">Enoyl-CoA hydratase/isomerase family protein</fullName>
    </submittedName>
</protein>
<keyword evidence="1" id="KW-0560">Oxidoreductase</keyword>
<evidence type="ECO:0000256" key="3">
    <source>
        <dbReference type="ARBA" id="ARBA00023239"/>
    </source>
</evidence>